<name>A0A137P1Z6_CONC2</name>
<dbReference type="GO" id="GO:0006629">
    <property type="term" value="P:lipid metabolic process"/>
    <property type="evidence" value="ECO:0007669"/>
    <property type="project" value="InterPro"/>
</dbReference>
<proteinExistence type="predicted"/>
<dbReference type="EMBL" id="KQ964556">
    <property type="protein sequence ID" value="KXN68901.1"/>
    <property type="molecule type" value="Genomic_DNA"/>
</dbReference>
<evidence type="ECO:0000313" key="3">
    <source>
        <dbReference type="Proteomes" id="UP000070444"/>
    </source>
</evidence>
<keyword evidence="2" id="KW-0378">Hydrolase</keyword>
<dbReference type="AlphaFoldDB" id="A0A137P1Z6"/>
<dbReference type="OrthoDB" id="438440at2759"/>
<dbReference type="PANTHER" id="PTHR45856:SF24">
    <property type="entry name" value="FUNGAL LIPASE-LIKE DOMAIN-CONTAINING PROTEIN"/>
    <property type="match status" value="1"/>
</dbReference>
<evidence type="ECO:0000313" key="2">
    <source>
        <dbReference type="EMBL" id="KXN68901.1"/>
    </source>
</evidence>
<dbReference type="Proteomes" id="UP000070444">
    <property type="component" value="Unassembled WGS sequence"/>
</dbReference>
<dbReference type="InterPro" id="IPR051218">
    <property type="entry name" value="Sec_MonoDiacylglyc_Lipase"/>
</dbReference>
<feature type="domain" description="Fungal lipase-type" evidence="1">
    <location>
        <begin position="57"/>
        <end position="194"/>
    </location>
</feature>
<keyword evidence="3" id="KW-1185">Reference proteome</keyword>
<feature type="non-terminal residue" evidence="2">
    <location>
        <position position="218"/>
    </location>
</feature>
<dbReference type="PANTHER" id="PTHR45856">
    <property type="entry name" value="ALPHA/BETA-HYDROLASES SUPERFAMILY PROTEIN"/>
    <property type="match status" value="1"/>
</dbReference>
<evidence type="ECO:0000259" key="1">
    <source>
        <dbReference type="Pfam" id="PF01764"/>
    </source>
</evidence>
<dbReference type="InterPro" id="IPR029058">
    <property type="entry name" value="AB_hydrolase_fold"/>
</dbReference>
<dbReference type="Pfam" id="PF01764">
    <property type="entry name" value="Lipase_3"/>
    <property type="match status" value="1"/>
</dbReference>
<dbReference type="OMA" id="NVINWIN"/>
<dbReference type="GO" id="GO:0016787">
    <property type="term" value="F:hydrolase activity"/>
    <property type="evidence" value="ECO:0007669"/>
    <property type="project" value="UniProtKB-KW"/>
</dbReference>
<sequence>FMSYAGAAYCSPNSIINWNCANCKGYASGSTNSVYLSAPAANAAGYLTVNNKNKQIVIAYRGTKDIFNWLYNIIVLYYPARLPYPYLGAQIHFGFYTMANALYEQSKTAVQNAINQHPNYQLVFVGHSLGGAIAEIVAFKLAQDNVINWINTSVYTYGQPRTGDLQFAQYVNSKPWTFTRATSYGDIVLNLPPTALGYAHNQYNMFINKNGKVVKCST</sequence>
<organism evidence="2 3">
    <name type="scientific">Conidiobolus coronatus (strain ATCC 28846 / CBS 209.66 / NRRL 28638)</name>
    <name type="common">Delacroixia coronata</name>
    <dbReference type="NCBI Taxonomy" id="796925"/>
    <lineage>
        <taxon>Eukaryota</taxon>
        <taxon>Fungi</taxon>
        <taxon>Fungi incertae sedis</taxon>
        <taxon>Zoopagomycota</taxon>
        <taxon>Entomophthoromycotina</taxon>
        <taxon>Entomophthoromycetes</taxon>
        <taxon>Entomophthorales</taxon>
        <taxon>Ancylistaceae</taxon>
        <taxon>Conidiobolus</taxon>
    </lineage>
</organism>
<dbReference type="SUPFAM" id="SSF53474">
    <property type="entry name" value="alpha/beta-Hydrolases"/>
    <property type="match status" value="1"/>
</dbReference>
<dbReference type="CDD" id="cd00519">
    <property type="entry name" value="Lipase_3"/>
    <property type="match status" value="1"/>
</dbReference>
<dbReference type="Gene3D" id="3.40.50.1820">
    <property type="entry name" value="alpha/beta hydrolase"/>
    <property type="match status" value="1"/>
</dbReference>
<reference evidence="2 3" key="1">
    <citation type="journal article" date="2015" name="Genome Biol. Evol.">
        <title>Phylogenomic analyses indicate that early fungi evolved digesting cell walls of algal ancestors of land plants.</title>
        <authorList>
            <person name="Chang Y."/>
            <person name="Wang S."/>
            <person name="Sekimoto S."/>
            <person name="Aerts A.L."/>
            <person name="Choi C."/>
            <person name="Clum A."/>
            <person name="LaButti K.M."/>
            <person name="Lindquist E.A."/>
            <person name="Yee Ngan C."/>
            <person name="Ohm R.A."/>
            <person name="Salamov A.A."/>
            <person name="Grigoriev I.V."/>
            <person name="Spatafora J.W."/>
            <person name="Berbee M.L."/>
        </authorList>
    </citation>
    <scope>NUCLEOTIDE SEQUENCE [LARGE SCALE GENOMIC DNA]</scope>
    <source>
        <strain evidence="2 3">NRRL 28638</strain>
    </source>
</reference>
<feature type="non-terminal residue" evidence="2">
    <location>
        <position position="1"/>
    </location>
</feature>
<protein>
    <submittedName>
        <fullName evidence="2">Alpha/beta-hydrolase</fullName>
    </submittedName>
</protein>
<accession>A0A137P1Z6</accession>
<gene>
    <name evidence="2" type="ORF">CONCODRAFT_30026</name>
</gene>
<dbReference type="InterPro" id="IPR002921">
    <property type="entry name" value="Fungal_lipase-type"/>
</dbReference>